<protein>
    <recommendedName>
        <fullName evidence="3">Common pilus major fimbrillin subunit EcpA</fullName>
    </recommendedName>
    <alternativeName>
        <fullName evidence="7">MatB fimbrillin</fullName>
    </alternativeName>
</protein>
<keyword evidence="5" id="KW-0281">Fimbrium</keyword>
<dbReference type="Pfam" id="PF16449">
    <property type="entry name" value="MatB"/>
    <property type="match status" value="1"/>
</dbReference>
<organism evidence="9 10">
    <name type="scientific">Proteus vulgaris</name>
    <dbReference type="NCBI Taxonomy" id="585"/>
    <lineage>
        <taxon>Bacteria</taxon>
        <taxon>Pseudomonadati</taxon>
        <taxon>Pseudomonadota</taxon>
        <taxon>Gammaproteobacteria</taxon>
        <taxon>Enterobacterales</taxon>
        <taxon>Morganellaceae</taxon>
        <taxon>Proteus</taxon>
    </lineage>
</organism>
<comment type="similarity">
    <text evidence="2">Belongs to the EcpA/MatB fimbrillin family.</text>
</comment>
<evidence type="ECO:0000256" key="8">
    <source>
        <dbReference type="SAM" id="SignalP"/>
    </source>
</evidence>
<evidence type="ECO:0000256" key="2">
    <source>
        <dbReference type="ARBA" id="ARBA00007305"/>
    </source>
</evidence>
<proteinExistence type="inferred from homology"/>
<dbReference type="RefSeq" id="WP_036934236.1">
    <property type="nucleotide sequence ID" value="NZ_CABMNT010000003.1"/>
</dbReference>
<accession>A0A379FAK4</accession>
<dbReference type="GO" id="GO:0009289">
    <property type="term" value="C:pilus"/>
    <property type="evidence" value="ECO:0007669"/>
    <property type="project" value="UniProtKB-SubCell"/>
</dbReference>
<dbReference type="InterPro" id="IPR038478">
    <property type="entry name" value="Fimbrillin_EcpA_sf"/>
</dbReference>
<evidence type="ECO:0000256" key="5">
    <source>
        <dbReference type="ARBA" id="ARBA00023263"/>
    </source>
</evidence>
<sequence length="199" mass="21041">MKKLTLAVLAVAIMGATTLAQADTRKAQAVASWDAKAYKDTKSMLVVTPLKSLTFNYAEGVKAFNTQDGAFDITIQGQQGATDFKLTSKIISDKLTRAADDSELTVGVKWNGTALTDTTETPMVDVATGTTAGLDFLAQEGAFNGKDRVSGQGQFAFNIASAKLAGADAKFSDLADGYWDGDVKVQFTATWEGDFTATP</sequence>
<evidence type="ECO:0000313" key="10">
    <source>
        <dbReference type="Proteomes" id="UP000254331"/>
    </source>
</evidence>
<dbReference type="OrthoDB" id="6556380at2"/>
<evidence type="ECO:0000256" key="6">
    <source>
        <dbReference type="ARBA" id="ARBA00026091"/>
    </source>
</evidence>
<dbReference type="Gene3D" id="2.60.40.3290">
    <property type="entry name" value="Fimbrial protein EcpA"/>
    <property type="match status" value="1"/>
</dbReference>
<gene>
    <name evidence="9" type="primary">matB_2</name>
    <name evidence="9" type="ORF">NCTC10376_02491</name>
</gene>
<comment type="subcellular location">
    <subcellularLocation>
        <location evidence="1">Fimbrium</location>
    </subcellularLocation>
</comment>
<dbReference type="EMBL" id="UGTW01000001">
    <property type="protein sequence ID" value="SUC16591.1"/>
    <property type="molecule type" value="Genomic_DNA"/>
</dbReference>
<dbReference type="Proteomes" id="UP000254331">
    <property type="component" value="Unassembled WGS sequence"/>
</dbReference>
<dbReference type="InterPro" id="IPR016514">
    <property type="entry name" value="EcpA"/>
</dbReference>
<evidence type="ECO:0000256" key="1">
    <source>
        <dbReference type="ARBA" id="ARBA00004561"/>
    </source>
</evidence>
<evidence type="ECO:0000256" key="4">
    <source>
        <dbReference type="ARBA" id="ARBA00022729"/>
    </source>
</evidence>
<keyword evidence="4 8" id="KW-0732">Signal</keyword>
<feature type="signal peptide" evidence="8">
    <location>
        <begin position="1"/>
        <end position="22"/>
    </location>
</feature>
<dbReference type="GeneID" id="93393085"/>
<evidence type="ECO:0000256" key="3">
    <source>
        <dbReference type="ARBA" id="ARBA00014507"/>
    </source>
</evidence>
<feature type="chain" id="PRO_5016739025" description="Common pilus major fimbrillin subunit EcpA" evidence="8">
    <location>
        <begin position="23"/>
        <end position="199"/>
    </location>
</feature>
<evidence type="ECO:0000256" key="7">
    <source>
        <dbReference type="ARBA" id="ARBA00031192"/>
    </source>
</evidence>
<comment type="subunit">
    <text evidence="6">Self-associates. Forms filaments. Interacts with EcpD.</text>
</comment>
<evidence type="ECO:0000313" key="9">
    <source>
        <dbReference type="EMBL" id="SUC16591.1"/>
    </source>
</evidence>
<reference evidence="9 10" key="1">
    <citation type="submission" date="2018-06" db="EMBL/GenBank/DDBJ databases">
        <authorList>
            <consortium name="Pathogen Informatics"/>
            <person name="Doyle S."/>
        </authorList>
    </citation>
    <scope>NUCLEOTIDE SEQUENCE [LARGE SCALE GENOMIC DNA]</scope>
    <source>
        <strain evidence="9 10">NCTC10376</strain>
    </source>
</reference>
<dbReference type="AlphaFoldDB" id="A0A379FAK4"/>
<name>A0A379FAK4_PROVU</name>